<evidence type="ECO:0000313" key="4">
    <source>
        <dbReference type="Proteomes" id="UP000641853"/>
    </source>
</evidence>
<accession>A0A8H6QVK1</accession>
<dbReference type="AlphaFoldDB" id="A0A8H6QVK1"/>
<dbReference type="OrthoDB" id="4460775at2759"/>
<dbReference type="Proteomes" id="UP000654922">
    <property type="component" value="Unassembled WGS sequence"/>
</dbReference>
<dbReference type="Proteomes" id="UP000641853">
    <property type="component" value="Unassembled WGS sequence"/>
</dbReference>
<feature type="region of interest" description="Disordered" evidence="1">
    <location>
        <begin position="40"/>
        <end position="59"/>
    </location>
</feature>
<protein>
    <submittedName>
        <fullName evidence="3">Uncharacterized protein</fullName>
    </submittedName>
</protein>
<evidence type="ECO:0000313" key="2">
    <source>
        <dbReference type="EMBL" id="KAF7167317.1"/>
    </source>
</evidence>
<dbReference type="EMBL" id="JACBAE010001288">
    <property type="protein sequence ID" value="KAF7167317.1"/>
    <property type="molecule type" value="Genomic_DNA"/>
</dbReference>
<evidence type="ECO:0000313" key="3">
    <source>
        <dbReference type="EMBL" id="KAF7179858.1"/>
    </source>
</evidence>
<evidence type="ECO:0000256" key="1">
    <source>
        <dbReference type="SAM" id="MobiDB-lite"/>
    </source>
</evidence>
<organism evidence="3 4">
    <name type="scientific">Aspergillus felis</name>
    <dbReference type="NCBI Taxonomy" id="1287682"/>
    <lineage>
        <taxon>Eukaryota</taxon>
        <taxon>Fungi</taxon>
        <taxon>Dikarya</taxon>
        <taxon>Ascomycota</taxon>
        <taxon>Pezizomycotina</taxon>
        <taxon>Eurotiomycetes</taxon>
        <taxon>Eurotiomycetidae</taxon>
        <taxon>Eurotiales</taxon>
        <taxon>Aspergillaceae</taxon>
        <taxon>Aspergillus</taxon>
        <taxon>Aspergillus subgen. Fumigati</taxon>
    </lineage>
</organism>
<proteinExistence type="predicted"/>
<keyword evidence="4" id="KW-1185">Reference proteome</keyword>
<reference evidence="3" key="1">
    <citation type="submission" date="2020-06" db="EMBL/GenBank/DDBJ databases">
        <title>Draft genome sequences of strains closely related to Aspergillus parafelis and Aspergillus hiratsukae.</title>
        <authorList>
            <person name="Dos Santos R.A.C."/>
            <person name="Rivero-Menendez O."/>
            <person name="Steenwyk J.L."/>
            <person name="Mead M.E."/>
            <person name="Goldman G.H."/>
            <person name="Alastruey-Izquierdo A."/>
            <person name="Rokas A."/>
        </authorList>
    </citation>
    <scope>NUCLEOTIDE SEQUENCE</scope>
    <source>
        <strain evidence="2">CNM-CM5623</strain>
        <strain evidence="3">CNM-CM7691</strain>
    </source>
</reference>
<dbReference type="EMBL" id="JACBAG010001852">
    <property type="protein sequence ID" value="KAF7179858.1"/>
    <property type="molecule type" value="Genomic_DNA"/>
</dbReference>
<comment type="caution">
    <text evidence="3">The sequence shown here is derived from an EMBL/GenBank/DDBJ whole genome shotgun (WGS) entry which is preliminary data.</text>
</comment>
<sequence>MKQEKTSMPYAWYWHGKPLRTGLAQGEKIRPVCTGSHILQTSDHYAPGTTGSQSRRSRTQTAALLECNNQDIAVLKANRIRSLGALPQLSSFKTMHTTLSAQSPAL</sequence>
<gene>
    <name evidence="2" type="ORF">CNMCM5623_000644</name>
    <name evidence="3" type="ORF">CNMCM7691_008910</name>
</gene>
<name>A0A8H6QVK1_9EURO</name>